<keyword evidence="4" id="KW-0378">Hydrolase</keyword>
<evidence type="ECO:0000256" key="1">
    <source>
        <dbReference type="ARBA" id="ARBA00007664"/>
    </source>
</evidence>
<name>A0ABU2LDH6_9ACTN</name>
<dbReference type="Gene3D" id="2.40.10.10">
    <property type="entry name" value="Trypsin-like serine proteases"/>
    <property type="match status" value="2"/>
</dbReference>
<feature type="chain" id="PRO_5046117797" evidence="8">
    <location>
        <begin position="34"/>
        <end position="301"/>
    </location>
</feature>
<dbReference type="EMBL" id="JAVREN010000040">
    <property type="protein sequence ID" value="MDT0309536.1"/>
    <property type="molecule type" value="Genomic_DNA"/>
</dbReference>
<comment type="similarity">
    <text evidence="1">Belongs to the peptidase S1 family.</text>
</comment>
<protein>
    <submittedName>
        <fullName evidence="10">S1 family peptidase</fullName>
    </submittedName>
</protein>
<dbReference type="RefSeq" id="WP_311632501.1">
    <property type="nucleotide sequence ID" value="NZ_JAVREN010000040.1"/>
</dbReference>
<dbReference type="Proteomes" id="UP001183388">
    <property type="component" value="Unassembled WGS sequence"/>
</dbReference>
<dbReference type="InterPro" id="IPR043504">
    <property type="entry name" value="Peptidase_S1_PA_chymotrypsin"/>
</dbReference>
<dbReference type="InterPro" id="IPR009003">
    <property type="entry name" value="Peptidase_S1_PA"/>
</dbReference>
<reference evidence="11" key="1">
    <citation type="submission" date="2023-07" db="EMBL/GenBank/DDBJ databases">
        <title>30 novel species of actinomycetes from the DSMZ collection.</title>
        <authorList>
            <person name="Nouioui I."/>
        </authorList>
    </citation>
    <scope>NUCLEOTIDE SEQUENCE [LARGE SCALE GENOMIC DNA]</scope>
    <source>
        <strain evidence="11">DSM 44917</strain>
    </source>
</reference>
<proteinExistence type="inferred from homology"/>
<keyword evidence="2" id="KW-0645">Protease</keyword>
<keyword evidence="6" id="KW-0865">Zymogen</keyword>
<evidence type="ECO:0000256" key="6">
    <source>
        <dbReference type="ARBA" id="ARBA00023145"/>
    </source>
</evidence>
<evidence type="ECO:0000256" key="7">
    <source>
        <dbReference type="ARBA" id="ARBA00023157"/>
    </source>
</evidence>
<dbReference type="InterPro" id="IPR001316">
    <property type="entry name" value="Pept_S1A_streptogrisin"/>
</dbReference>
<dbReference type="PRINTS" id="PR00861">
    <property type="entry name" value="ALYTICPTASE"/>
</dbReference>
<keyword evidence="3 8" id="KW-0732">Signal</keyword>
<dbReference type="PROSITE" id="PS51318">
    <property type="entry name" value="TAT"/>
    <property type="match status" value="1"/>
</dbReference>
<dbReference type="Pfam" id="PF02983">
    <property type="entry name" value="Pro_Al_protease"/>
    <property type="match status" value="1"/>
</dbReference>
<evidence type="ECO:0000313" key="10">
    <source>
        <dbReference type="EMBL" id="MDT0309536.1"/>
    </source>
</evidence>
<dbReference type="InterPro" id="IPR006311">
    <property type="entry name" value="TAT_signal"/>
</dbReference>
<organism evidence="10 11">
    <name type="scientific">Streptomyces boetiae</name>
    <dbReference type="NCBI Taxonomy" id="3075541"/>
    <lineage>
        <taxon>Bacteria</taxon>
        <taxon>Bacillati</taxon>
        <taxon>Actinomycetota</taxon>
        <taxon>Actinomycetes</taxon>
        <taxon>Kitasatosporales</taxon>
        <taxon>Streptomycetaceae</taxon>
        <taxon>Streptomyces</taxon>
    </lineage>
</organism>
<dbReference type="InterPro" id="IPR018114">
    <property type="entry name" value="TRYPSIN_HIS"/>
</dbReference>
<comment type="caution">
    <text evidence="10">The sequence shown here is derived from an EMBL/GenBank/DDBJ whole genome shotgun (WGS) entry which is preliminary data.</text>
</comment>
<evidence type="ECO:0000256" key="5">
    <source>
        <dbReference type="ARBA" id="ARBA00022825"/>
    </source>
</evidence>
<evidence type="ECO:0000256" key="8">
    <source>
        <dbReference type="SAM" id="SignalP"/>
    </source>
</evidence>
<feature type="signal peptide" evidence="8">
    <location>
        <begin position="1"/>
        <end position="33"/>
    </location>
</feature>
<dbReference type="CDD" id="cd21112">
    <property type="entry name" value="alphaLP-like"/>
    <property type="match status" value="1"/>
</dbReference>
<keyword evidence="5" id="KW-0720">Serine protease</keyword>
<evidence type="ECO:0000313" key="11">
    <source>
        <dbReference type="Proteomes" id="UP001183388"/>
    </source>
</evidence>
<keyword evidence="11" id="KW-1185">Reference proteome</keyword>
<keyword evidence="7" id="KW-1015">Disulfide bond</keyword>
<evidence type="ECO:0000259" key="9">
    <source>
        <dbReference type="Pfam" id="PF02983"/>
    </source>
</evidence>
<dbReference type="PIRSF" id="PIRSF001134">
    <property type="entry name" value="Streptogrisin"/>
    <property type="match status" value="1"/>
</dbReference>
<accession>A0ABU2LDH6</accession>
<dbReference type="PROSITE" id="PS00134">
    <property type="entry name" value="TRYPSIN_HIS"/>
    <property type="match status" value="1"/>
</dbReference>
<sequence>MRLPLRRSALSAALLACLSAAALLLAAPGQGAAAERAPAPRAFGAQELAAASAAVRAADVPGTAWAVDRASGRVRVTAGPEVPASALAALRREAGDLAPALALERAAAPLRPFVSGGERVYSPGGQCTAGFNTVSGSAAYLLTAGHCTTGLPTWYTDPALTIPIGPSVGSSFPGNDFGLIRYTNPAVPHPGTVVCNGREVDITGWRNATVGMTIWIATPTGCRSGTVTGVNFTVNYGGGQIVSGLTRTNACAEPGDSGAPAFSAPYAIGLVSGGSGNCSVGGTTYLQPVGEALAAYGLTLL</sequence>
<dbReference type="SUPFAM" id="SSF50494">
    <property type="entry name" value="Trypsin-like serine proteases"/>
    <property type="match status" value="1"/>
</dbReference>
<gene>
    <name evidence="10" type="ORF">RM780_21620</name>
</gene>
<dbReference type="InterPro" id="IPR004236">
    <property type="entry name" value="Pept_S1_alpha_lytic"/>
</dbReference>
<feature type="domain" description="Peptidase S1A alpha-lytic prodomain" evidence="9">
    <location>
        <begin position="44"/>
        <end position="97"/>
    </location>
</feature>
<evidence type="ECO:0000256" key="4">
    <source>
        <dbReference type="ARBA" id="ARBA00022801"/>
    </source>
</evidence>
<evidence type="ECO:0000256" key="3">
    <source>
        <dbReference type="ARBA" id="ARBA00022729"/>
    </source>
</evidence>
<evidence type="ECO:0000256" key="2">
    <source>
        <dbReference type="ARBA" id="ARBA00022670"/>
    </source>
</evidence>